<dbReference type="Proteomes" id="UP000324222">
    <property type="component" value="Unassembled WGS sequence"/>
</dbReference>
<dbReference type="EMBL" id="VSRR010075845">
    <property type="protein sequence ID" value="MPC87858.1"/>
    <property type="molecule type" value="Genomic_DNA"/>
</dbReference>
<gene>
    <name evidence="1" type="ORF">E2C01_082737</name>
</gene>
<protein>
    <submittedName>
        <fullName evidence="1">Uncharacterized protein</fullName>
    </submittedName>
</protein>
<dbReference type="AlphaFoldDB" id="A0A5B7J4J7"/>
<comment type="caution">
    <text evidence="1">The sequence shown here is derived from an EMBL/GenBank/DDBJ whole genome shotgun (WGS) entry which is preliminary data.</text>
</comment>
<name>A0A5B7J4J7_PORTR</name>
<sequence>MMVAAGPWRCFVISVLASLGRGREKCSSFAFTVMDTNFGARAVLCSPASLEPRSPRLLN</sequence>
<keyword evidence="2" id="KW-1185">Reference proteome</keyword>
<accession>A0A5B7J4J7</accession>
<evidence type="ECO:0000313" key="2">
    <source>
        <dbReference type="Proteomes" id="UP000324222"/>
    </source>
</evidence>
<proteinExistence type="predicted"/>
<evidence type="ECO:0000313" key="1">
    <source>
        <dbReference type="EMBL" id="MPC87858.1"/>
    </source>
</evidence>
<organism evidence="1 2">
    <name type="scientific">Portunus trituberculatus</name>
    <name type="common">Swimming crab</name>
    <name type="synonym">Neptunus trituberculatus</name>
    <dbReference type="NCBI Taxonomy" id="210409"/>
    <lineage>
        <taxon>Eukaryota</taxon>
        <taxon>Metazoa</taxon>
        <taxon>Ecdysozoa</taxon>
        <taxon>Arthropoda</taxon>
        <taxon>Crustacea</taxon>
        <taxon>Multicrustacea</taxon>
        <taxon>Malacostraca</taxon>
        <taxon>Eumalacostraca</taxon>
        <taxon>Eucarida</taxon>
        <taxon>Decapoda</taxon>
        <taxon>Pleocyemata</taxon>
        <taxon>Brachyura</taxon>
        <taxon>Eubrachyura</taxon>
        <taxon>Portunoidea</taxon>
        <taxon>Portunidae</taxon>
        <taxon>Portuninae</taxon>
        <taxon>Portunus</taxon>
    </lineage>
</organism>
<reference evidence="1 2" key="1">
    <citation type="submission" date="2019-05" db="EMBL/GenBank/DDBJ databases">
        <title>Another draft genome of Portunus trituberculatus and its Hox gene families provides insights of decapod evolution.</title>
        <authorList>
            <person name="Jeong J.-H."/>
            <person name="Song I."/>
            <person name="Kim S."/>
            <person name="Choi T."/>
            <person name="Kim D."/>
            <person name="Ryu S."/>
            <person name="Kim W."/>
        </authorList>
    </citation>
    <scope>NUCLEOTIDE SEQUENCE [LARGE SCALE GENOMIC DNA]</scope>
    <source>
        <tissue evidence="1">Muscle</tissue>
    </source>
</reference>